<dbReference type="EMBL" id="JAGKQH010000013">
    <property type="protein sequence ID" value="KAG6584015.1"/>
    <property type="molecule type" value="Genomic_DNA"/>
</dbReference>
<protein>
    <submittedName>
        <fullName evidence="1">Uncharacterized protein</fullName>
    </submittedName>
</protein>
<keyword evidence="2" id="KW-1185">Reference proteome</keyword>
<accession>A0AAV6MPL3</accession>
<sequence length="92" mass="10776">MVERKVCLKEELRIKDERGWWWWWCTLEGSNSMIEEEEVGEKRRWLAQWQWAESLSLKCRIAIRTCCWADAAAAAAAAGIQHPFETVTPKPL</sequence>
<comment type="caution">
    <text evidence="1">The sequence shown here is derived from an EMBL/GenBank/DDBJ whole genome shotgun (WGS) entry which is preliminary data.</text>
</comment>
<organism evidence="1 2">
    <name type="scientific">Cucurbita argyrosperma subsp. sororia</name>
    <dbReference type="NCBI Taxonomy" id="37648"/>
    <lineage>
        <taxon>Eukaryota</taxon>
        <taxon>Viridiplantae</taxon>
        <taxon>Streptophyta</taxon>
        <taxon>Embryophyta</taxon>
        <taxon>Tracheophyta</taxon>
        <taxon>Spermatophyta</taxon>
        <taxon>Magnoliopsida</taxon>
        <taxon>eudicotyledons</taxon>
        <taxon>Gunneridae</taxon>
        <taxon>Pentapetalae</taxon>
        <taxon>rosids</taxon>
        <taxon>fabids</taxon>
        <taxon>Cucurbitales</taxon>
        <taxon>Cucurbitaceae</taxon>
        <taxon>Cucurbiteae</taxon>
        <taxon>Cucurbita</taxon>
    </lineage>
</organism>
<proteinExistence type="predicted"/>
<feature type="non-terminal residue" evidence="1">
    <location>
        <position position="1"/>
    </location>
</feature>
<name>A0AAV6MPL3_9ROSI</name>
<evidence type="ECO:0000313" key="2">
    <source>
        <dbReference type="Proteomes" id="UP000685013"/>
    </source>
</evidence>
<evidence type="ECO:0000313" key="1">
    <source>
        <dbReference type="EMBL" id="KAG6584015.1"/>
    </source>
</evidence>
<dbReference type="AlphaFoldDB" id="A0AAV6MPL3"/>
<gene>
    <name evidence="1" type="ORF">SDJN03_19947</name>
</gene>
<reference evidence="1 2" key="1">
    <citation type="journal article" date="2021" name="Hortic Res">
        <title>The domestication of Cucurbita argyrosperma as revealed by the genome of its wild relative.</title>
        <authorList>
            <person name="Barrera-Redondo J."/>
            <person name="Sanchez-de la Vega G."/>
            <person name="Aguirre-Liguori J.A."/>
            <person name="Castellanos-Morales G."/>
            <person name="Gutierrez-Guerrero Y.T."/>
            <person name="Aguirre-Dugua X."/>
            <person name="Aguirre-Planter E."/>
            <person name="Tenaillon M.I."/>
            <person name="Lira-Saade R."/>
            <person name="Eguiarte L.E."/>
        </authorList>
    </citation>
    <scope>NUCLEOTIDE SEQUENCE [LARGE SCALE GENOMIC DNA]</scope>
    <source>
        <strain evidence="1">JBR-2021</strain>
    </source>
</reference>
<dbReference type="Proteomes" id="UP000685013">
    <property type="component" value="Chromosome 13"/>
</dbReference>